<dbReference type="PANTHER" id="PTHR21063">
    <property type="entry name" value="LFA-3"/>
    <property type="match status" value="1"/>
</dbReference>
<comment type="caution">
    <text evidence="2">The sequence shown here is derived from an EMBL/GenBank/DDBJ whole genome shotgun (WGS) entry which is preliminary data.</text>
</comment>
<dbReference type="PROSITE" id="PS50978">
    <property type="entry name" value="NEAT"/>
    <property type="match status" value="1"/>
</dbReference>
<accession>A0ABD0NI63</accession>
<dbReference type="SUPFAM" id="SSF48726">
    <property type="entry name" value="Immunoglobulin"/>
    <property type="match status" value="1"/>
</dbReference>
<dbReference type="Proteomes" id="UP001529510">
    <property type="component" value="Unassembled WGS sequence"/>
</dbReference>
<evidence type="ECO:0000313" key="2">
    <source>
        <dbReference type="EMBL" id="KAL0161693.1"/>
    </source>
</evidence>
<keyword evidence="3" id="KW-1185">Reference proteome</keyword>
<organism evidence="2 3">
    <name type="scientific">Cirrhinus mrigala</name>
    <name type="common">Mrigala</name>
    <dbReference type="NCBI Taxonomy" id="683832"/>
    <lineage>
        <taxon>Eukaryota</taxon>
        <taxon>Metazoa</taxon>
        <taxon>Chordata</taxon>
        <taxon>Craniata</taxon>
        <taxon>Vertebrata</taxon>
        <taxon>Euteleostomi</taxon>
        <taxon>Actinopterygii</taxon>
        <taxon>Neopterygii</taxon>
        <taxon>Teleostei</taxon>
        <taxon>Ostariophysi</taxon>
        <taxon>Cypriniformes</taxon>
        <taxon>Cyprinidae</taxon>
        <taxon>Labeoninae</taxon>
        <taxon>Labeonini</taxon>
        <taxon>Cirrhinus</taxon>
    </lineage>
</organism>
<sequence length="51" mass="5659">RLKLNNQTGSLTITNTRITDSGLYKVQIIISDGSFSITSEERVKRFSVTVA</sequence>
<dbReference type="AlphaFoldDB" id="A0ABD0NI63"/>
<feature type="domain" description="NEAT" evidence="1">
    <location>
        <begin position="1"/>
        <end position="51"/>
    </location>
</feature>
<reference evidence="2 3" key="1">
    <citation type="submission" date="2024-05" db="EMBL/GenBank/DDBJ databases">
        <title>Genome sequencing and assembly of Indian major carp, Cirrhinus mrigala (Hamilton, 1822).</title>
        <authorList>
            <person name="Mohindra V."/>
            <person name="Chowdhury L.M."/>
            <person name="Lal K."/>
            <person name="Jena J.K."/>
        </authorList>
    </citation>
    <scope>NUCLEOTIDE SEQUENCE [LARGE SCALE GENOMIC DNA]</scope>
    <source>
        <strain evidence="2">CM1030</strain>
        <tissue evidence="2">Blood</tissue>
    </source>
</reference>
<dbReference type="InterPro" id="IPR036179">
    <property type="entry name" value="Ig-like_dom_sf"/>
</dbReference>
<proteinExistence type="predicted"/>
<evidence type="ECO:0000313" key="3">
    <source>
        <dbReference type="Proteomes" id="UP001529510"/>
    </source>
</evidence>
<dbReference type="PANTHER" id="PTHR21063:SF4">
    <property type="entry name" value="CD48 ANTIGEN-RELATED"/>
    <property type="match status" value="1"/>
</dbReference>
<dbReference type="EMBL" id="JAMKFB020000022">
    <property type="protein sequence ID" value="KAL0161693.1"/>
    <property type="molecule type" value="Genomic_DNA"/>
</dbReference>
<dbReference type="Gene3D" id="2.60.40.2710">
    <property type="match status" value="1"/>
</dbReference>
<name>A0ABD0NI63_CIRMR</name>
<feature type="non-terminal residue" evidence="2">
    <location>
        <position position="1"/>
    </location>
</feature>
<evidence type="ECO:0000259" key="1">
    <source>
        <dbReference type="PROSITE" id="PS50978"/>
    </source>
</evidence>
<dbReference type="InterPro" id="IPR006635">
    <property type="entry name" value="NEAT_dom"/>
</dbReference>
<feature type="non-terminal residue" evidence="2">
    <location>
        <position position="51"/>
    </location>
</feature>
<gene>
    <name evidence="2" type="ORF">M9458_045418</name>
</gene>
<protein>
    <recommendedName>
        <fullName evidence="1">NEAT domain-containing protein</fullName>
    </recommendedName>
</protein>